<evidence type="ECO:0000256" key="8">
    <source>
        <dbReference type="SAM" id="MobiDB-lite"/>
    </source>
</evidence>
<keyword evidence="9" id="KW-0540">Nuclease</keyword>
<keyword evidence="9" id="KW-0378">Hydrolase</keyword>
<keyword evidence="5" id="KW-0234">DNA repair</keyword>
<keyword evidence="3" id="KW-0227">DNA damage</keyword>
<evidence type="ECO:0000256" key="3">
    <source>
        <dbReference type="ARBA" id="ARBA00022763"/>
    </source>
</evidence>
<evidence type="ECO:0000313" key="10">
    <source>
        <dbReference type="Proteomes" id="UP001175353"/>
    </source>
</evidence>
<dbReference type="GO" id="GO:0006281">
    <property type="term" value="P:DNA repair"/>
    <property type="evidence" value="ECO:0007669"/>
    <property type="project" value="UniProtKB-KW"/>
</dbReference>
<evidence type="ECO:0000256" key="1">
    <source>
        <dbReference type="ARBA" id="ARBA00004123"/>
    </source>
</evidence>
<feature type="region of interest" description="Disordered" evidence="8">
    <location>
        <begin position="522"/>
        <end position="541"/>
    </location>
</feature>
<feature type="region of interest" description="Disordered" evidence="8">
    <location>
        <begin position="391"/>
        <end position="427"/>
    </location>
</feature>
<evidence type="ECO:0000256" key="6">
    <source>
        <dbReference type="ARBA" id="ARBA00023242"/>
    </source>
</evidence>
<dbReference type="Proteomes" id="UP001175353">
    <property type="component" value="Unassembled WGS sequence"/>
</dbReference>
<evidence type="ECO:0000256" key="7">
    <source>
        <dbReference type="ARBA" id="ARBA00029496"/>
    </source>
</evidence>
<dbReference type="GO" id="GO:0004519">
    <property type="term" value="F:endonuclease activity"/>
    <property type="evidence" value="ECO:0007669"/>
    <property type="project" value="UniProtKB-KW"/>
</dbReference>
<feature type="compositionally biased region" description="Basic residues" evidence="8">
    <location>
        <begin position="153"/>
        <end position="166"/>
    </location>
</feature>
<evidence type="ECO:0000256" key="4">
    <source>
        <dbReference type="ARBA" id="ARBA00023172"/>
    </source>
</evidence>
<keyword evidence="9" id="KW-0255">Endonuclease</keyword>
<evidence type="ECO:0000256" key="2">
    <source>
        <dbReference type="ARBA" id="ARBA00006661"/>
    </source>
</evidence>
<evidence type="ECO:0000256" key="5">
    <source>
        <dbReference type="ARBA" id="ARBA00023204"/>
    </source>
</evidence>
<dbReference type="AlphaFoldDB" id="A0AAN6KHI1"/>
<dbReference type="EMBL" id="JAUJLE010000105">
    <property type="protein sequence ID" value="KAK0982663.1"/>
    <property type="molecule type" value="Genomic_DNA"/>
</dbReference>
<comment type="similarity">
    <text evidence="2">Belongs to the SLX4 family.</text>
</comment>
<organism evidence="9 10">
    <name type="scientific">Friedmanniomyces endolithicus</name>
    <dbReference type="NCBI Taxonomy" id="329885"/>
    <lineage>
        <taxon>Eukaryota</taxon>
        <taxon>Fungi</taxon>
        <taxon>Dikarya</taxon>
        <taxon>Ascomycota</taxon>
        <taxon>Pezizomycotina</taxon>
        <taxon>Dothideomycetes</taxon>
        <taxon>Dothideomycetidae</taxon>
        <taxon>Mycosphaerellales</taxon>
        <taxon>Teratosphaeriaceae</taxon>
        <taxon>Friedmanniomyces</taxon>
    </lineage>
</organism>
<comment type="subcellular location">
    <subcellularLocation>
        <location evidence="1">Nucleus</location>
    </subcellularLocation>
</comment>
<comment type="caution">
    <text evidence="9">The sequence shown here is derived from an EMBL/GenBank/DDBJ whole genome shotgun (WGS) entry which is preliminary data.</text>
</comment>
<name>A0AAN6KHI1_9PEZI</name>
<dbReference type="GO" id="GO:0006260">
    <property type="term" value="P:DNA replication"/>
    <property type="evidence" value="ECO:0007669"/>
    <property type="project" value="InterPro"/>
</dbReference>
<feature type="compositionally biased region" description="Basic and acidic residues" evidence="8">
    <location>
        <begin position="199"/>
        <end position="213"/>
    </location>
</feature>
<reference evidence="9" key="1">
    <citation type="submission" date="2023-06" db="EMBL/GenBank/DDBJ databases">
        <title>Black Yeasts Isolated from many extreme environments.</title>
        <authorList>
            <person name="Coleine C."/>
            <person name="Stajich J.E."/>
            <person name="Selbmann L."/>
        </authorList>
    </citation>
    <scope>NUCLEOTIDE SEQUENCE</scope>
    <source>
        <strain evidence="9">CCFEE 5200</strain>
    </source>
</reference>
<protein>
    <recommendedName>
        <fullName evidence="7">Structure-specific endonuclease subunit SLX4</fullName>
    </recommendedName>
</protein>
<sequence length="580" mass="63186">MLLNCYSAAEAMLPHVSRPGAELTSGDRFARRENLEAGRHAPSARLAHDLIPAKPLPSRPHQHWLFTIYVCAILAVTLLRRSLRTVMDCADSPRKPLGELIGNLSYTAPPEKRRLSGEATTKRRRIELQDPAATSILARKPRRKITDEAVPVKPKKRTKSPAKKPRTVTEAATAAYQPPPAFVEPTSTATILLAPEAVPPEKIKKPRKPRPEPGKASTAAPKKSSRPRKPKVTFQEALPPSLLSPQHAREQAEQQGFLFGTSSQLAAQESPTFIRQMQAAIIESELVPPTQAMAISPARMSCAKVPTAPHGTSLSVSQADGEHWRAASRDWKGGLLRLKVCKKPAKAATDLLKTAGVCSMPLNVIAPAQTVPTPVTNPQQVLASEPDSFIDIDDISDHEPPPTPSPPRRKASASPTPVKPLTFKIASPPAPAPVEQSAKIILASSAVLKATDAQWPLIKAKLFQQVTAAVKAAARSADPAKPSWHQKILLYDPIVLEDLTAWVNAQGLGLLVRRLETKKSVKARKKKGAERSTEAPLPDDPDYVEAREEVQAWMVQKWCEEKGICCLWKEGLRGGVRSNY</sequence>
<keyword evidence="10" id="KW-1185">Reference proteome</keyword>
<keyword evidence="4" id="KW-0233">DNA recombination</keyword>
<dbReference type="GO" id="GO:0033557">
    <property type="term" value="C:Slx1-Slx4 complex"/>
    <property type="evidence" value="ECO:0007669"/>
    <property type="project" value="InterPro"/>
</dbReference>
<accession>A0AAN6KHI1</accession>
<feature type="region of interest" description="Disordered" evidence="8">
    <location>
        <begin position="142"/>
        <end position="233"/>
    </location>
</feature>
<dbReference type="GO" id="GO:0006310">
    <property type="term" value="P:DNA recombination"/>
    <property type="evidence" value="ECO:0007669"/>
    <property type="project" value="UniProtKB-KW"/>
</dbReference>
<keyword evidence="6" id="KW-0539">Nucleus</keyword>
<proteinExistence type="inferred from homology"/>
<evidence type="ECO:0000313" key="9">
    <source>
        <dbReference type="EMBL" id="KAK0982663.1"/>
    </source>
</evidence>
<dbReference type="InterPro" id="IPR018574">
    <property type="entry name" value="Structure-sp_endonuc_su_Slx4"/>
</dbReference>
<gene>
    <name evidence="9" type="primary">SLX4_1</name>
    <name evidence="9" type="ORF">LTR91_011488</name>
</gene>
<dbReference type="Pfam" id="PF09494">
    <property type="entry name" value="Slx4"/>
    <property type="match status" value="1"/>
</dbReference>